<accession>A0AAE1MRR2</accession>
<feature type="region of interest" description="Disordered" evidence="1">
    <location>
        <begin position="517"/>
        <end position="537"/>
    </location>
</feature>
<sequence>MERSEPTLVPEWLRSTGSVTGAGSSAHHFTSSSTHSDASFAAQHTRNKSYKSISDLDSPRSAFLGRSSSSNSRRSSINGSTKHAYSNFNRSHRDREKERLNFGDHWDRDSSDPLVDLFPGRVERDTLRRSHSMVSRKQSELLPRRVAVDAKIRGNNIHSNGNGLLSGAVVGSSIQKAVFDKDFPSLGAEEKQGISEIGRVSSPGLAATSSQTLPVGSSALIGGEGWTSALAEVPTIIGSNNTGSLTMQQNASTTSGLAALSTTAGLNMAEALAQTPSRARSAPQVSVNTQRLEELAIKQSRQLIPVTPSMPKASVLTSSEKLKPKISVRTPELNVAGKSGPQQPSSLHISNLSIRGGNAKSDALKTSGKFTDLKLVMWENGHSPTSKDVSSPTNFSNVKSGNNLAASSAVASTPLRNPNNLKSSTDRKPSSVDPKLGSTMDKKPSLSQVQSRNDFFNLIKKKTMMNSSTGNTDSAPLHSSPSMEKSAELVGDAVSPPSCPQALGNVAEVTINGDAHEEARRFPDSKEKNSVQSDALYSEEEETAFLRSLGWEENSDEEGGLTEEEIDAFYQKMGPAATLKLFLGLQPKLSKLFEPCATNLCGASAESSSSDSESDA</sequence>
<feature type="compositionally biased region" description="Polar residues" evidence="1">
    <location>
        <begin position="445"/>
        <end position="454"/>
    </location>
</feature>
<dbReference type="PANTHER" id="PTHR34112">
    <property type="entry name" value="C-JUN-AMINO-TERMINAL KINASE-INTERACTING PROTEIN"/>
    <property type="match status" value="1"/>
</dbReference>
<dbReference type="Proteomes" id="UP001293593">
    <property type="component" value="Unassembled WGS sequence"/>
</dbReference>
<proteinExistence type="predicted"/>
<evidence type="ECO:0008006" key="4">
    <source>
        <dbReference type="Google" id="ProtNLM"/>
    </source>
</evidence>
<feature type="compositionally biased region" description="Low complexity" evidence="1">
    <location>
        <begin position="59"/>
        <end position="76"/>
    </location>
</feature>
<keyword evidence="3" id="KW-1185">Reference proteome</keyword>
<feature type="region of interest" description="Disordered" evidence="1">
    <location>
        <begin position="1"/>
        <end position="93"/>
    </location>
</feature>
<organism evidence="2 3">
    <name type="scientific">Acacia crassicarpa</name>
    <name type="common">northern wattle</name>
    <dbReference type="NCBI Taxonomy" id="499986"/>
    <lineage>
        <taxon>Eukaryota</taxon>
        <taxon>Viridiplantae</taxon>
        <taxon>Streptophyta</taxon>
        <taxon>Embryophyta</taxon>
        <taxon>Tracheophyta</taxon>
        <taxon>Spermatophyta</taxon>
        <taxon>Magnoliopsida</taxon>
        <taxon>eudicotyledons</taxon>
        <taxon>Gunneridae</taxon>
        <taxon>Pentapetalae</taxon>
        <taxon>rosids</taxon>
        <taxon>fabids</taxon>
        <taxon>Fabales</taxon>
        <taxon>Fabaceae</taxon>
        <taxon>Caesalpinioideae</taxon>
        <taxon>mimosoid clade</taxon>
        <taxon>Acacieae</taxon>
        <taxon>Acacia</taxon>
    </lineage>
</organism>
<comment type="caution">
    <text evidence="2">The sequence shown here is derived from an EMBL/GenBank/DDBJ whole genome shotgun (WGS) entry which is preliminary data.</text>
</comment>
<name>A0AAE1MRR2_9FABA</name>
<feature type="compositionally biased region" description="Low complexity" evidence="1">
    <location>
        <begin position="15"/>
        <end position="42"/>
    </location>
</feature>
<evidence type="ECO:0000256" key="1">
    <source>
        <dbReference type="SAM" id="MobiDB-lite"/>
    </source>
</evidence>
<evidence type="ECO:0000313" key="3">
    <source>
        <dbReference type="Proteomes" id="UP001293593"/>
    </source>
</evidence>
<feature type="region of interest" description="Disordered" evidence="1">
    <location>
        <begin position="409"/>
        <end position="501"/>
    </location>
</feature>
<feature type="compositionally biased region" description="Basic and acidic residues" evidence="1">
    <location>
        <begin position="517"/>
        <end position="529"/>
    </location>
</feature>
<feature type="compositionally biased region" description="Polar residues" evidence="1">
    <location>
        <begin position="464"/>
        <end position="483"/>
    </location>
</feature>
<gene>
    <name evidence="2" type="ORF">QN277_017349</name>
</gene>
<dbReference type="EMBL" id="JAWXYG010000004">
    <property type="protein sequence ID" value="KAK4274060.1"/>
    <property type="molecule type" value="Genomic_DNA"/>
</dbReference>
<feature type="compositionally biased region" description="Polar residues" evidence="1">
    <location>
        <begin position="409"/>
        <end position="423"/>
    </location>
</feature>
<reference evidence="2" key="1">
    <citation type="submission" date="2023-10" db="EMBL/GenBank/DDBJ databases">
        <title>Chromosome-level genome of the transformable northern wattle, Acacia crassicarpa.</title>
        <authorList>
            <person name="Massaro I."/>
            <person name="Sinha N.R."/>
            <person name="Poethig S."/>
            <person name="Leichty A.R."/>
        </authorList>
    </citation>
    <scope>NUCLEOTIDE SEQUENCE</scope>
    <source>
        <strain evidence="2">Acra3RX</strain>
        <tissue evidence="2">Leaf</tissue>
    </source>
</reference>
<feature type="compositionally biased region" description="Polar residues" evidence="1">
    <location>
        <begin position="77"/>
        <end position="89"/>
    </location>
</feature>
<feature type="region of interest" description="Disordered" evidence="1">
    <location>
        <begin position="382"/>
        <end position="401"/>
    </location>
</feature>
<dbReference type="PANTHER" id="PTHR34112:SF18">
    <property type="entry name" value="C-JUN-AMINO-TERMINAL KINASE-INTERACTING PROTEIN"/>
    <property type="match status" value="1"/>
</dbReference>
<evidence type="ECO:0000313" key="2">
    <source>
        <dbReference type="EMBL" id="KAK4274060.1"/>
    </source>
</evidence>
<dbReference type="AlphaFoldDB" id="A0AAE1MRR2"/>
<protein>
    <recommendedName>
        <fullName evidence="4">Mediator of RNA polymerase II transcription subunit 1</fullName>
    </recommendedName>
</protein>